<dbReference type="CDD" id="cd01129">
    <property type="entry name" value="PulE-GspE-like"/>
    <property type="match status" value="1"/>
</dbReference>
<keyword evidence="2" id="KW-0547">Nucleotide-binding</keyword>
<dbReference type="PATRIC" id="fig|1618331.3.peg.9"/>
<feature type="domain" description="Bacterial type II secretion system protein E" evidence="5">
    <location>
        <begin position="337"/>
        <end position="720"/>
    </location>
</feature>
<evidence type="ECO:0000259" key="6">
    <source>
        <dbReference type="Pfam" id="PF05157"/>
    </source>
</evidence>
<dbReference type="GO" id="GO:0016887">
    <property type="term" value="F:ATP hydrolysis activity"/>
    <property type="evidence" value="ECO:0007669"/>
    <property type="project" value="TreeGrafter"/>
</dbReference>
<dbReference type="GO" id="GO:0005524">
    <property type="term" value="F:ATP binding"/>
    <property type="evidence" value="ECO:0007669"/>
    <property type="project" value="UniProtKB-KW"/>
</dbReference>
<feature type="domain" description="Type II secretion system protein GspE N-terminal" evidence="6">
    <location>
        <begin position="58"/>
        <end position="151"/>
    </location>
</feature>
<dbReference type="PANTHER" id="PTHR30258">
    <property type="entry name" value="TYPE II SECRETION SYSTEM PROTEIN GSPE-RELATED"/>
    <property type="match status" value="1"/>
</dbReference>
<feature type="region of interest" description="Disordered" evidence="4">
    <location>
        <begin position="246"/>
        <end position="294"/>
    </location>
</feature>
<sequence length="724" mass="80385">MAVAVKKQLIDVLLQQGKIKNETAQSFRHLSNFEVENKLITENMLEPTDIARAYAGLYNLPFVSLANRQISKETLELIPEGLTRQYNIIAYEIQKEPVKTVRIAIAKPAKLAGNLQETIATLEKGKGFKIELAITTLADFLTAVSQYQASTPPVEKVNFKTLNLDQITIPYEVITKFPENIALKYQMVVFSAPHSSFIKVAVADPDSKKVREILDFVKTKNNIAIEEYRVTPAEIERAIRFYHPEKLPPKPVTVSPPPPPQKQEEHKVEEKKEEKKEEPTAPLPPEKEKEKEKVTEAVPEISGSMSAQLVIPVENDLDKFVGKPIKEVSDLQAVVETGNVPKIVAASVILAVSKKASDIHIEAAEKNVRIRFRVDGLLKDIVRLPLEVQPAVVSRVKILSKLKIDESRIPQDGRFDCIAMGHAVDLRISTLPTVHGEKIAMRLLDKSAHLYTLEELGLVDRNLKVLLENMNKPYGLILSTGPTGSGKTTTLYAVLTRISNASVNIVTLEDPVEYEMAGVNQCQIRPKIGFTFANGLRSILRQDPNIIMVGEIRDSETASLATQAALTGHLVLSTLHTNDASGTLPRLADMGVEPFFITSLINAIIGQRLVRKLCPKCKRQAHIPAPIAKEIEAELEKFNLPKPYQFFEGAGCDECELGYKGRIGIFEVLTMSHELENLILERKPASDIKRAAIKEGMITMKQDGLVKALKGLTTVNEVMRVITV</sequence>
<dbReference type="SUPFAM" id="SSF52540">
    <property type="entry name" value="P-loop containing nucleoside triphosphate hydrolases"/>
    <property type="match status" value="1"/>
</dbReference>
<dbReference type="InterPro" id="IPR037257">
    <property type="entry name" value="T2SS_E_N_sf"/>
</dbReference>
<dbReference type="InterPro" id="IPR001482">
    <property type="entry name" value="T2SS/T4SS_dom"/>
</dbReference>
<name>A0A0G0FLX7_9BACT</name>
<dbReference type="Pfam" id="PF05157">
    <property type="entry name" value="MshEN"/>
    <property type="match status" value="1"/>
</dbReference>
<dbReference type="SUPFAM" id="SSF160246">
    <property type="entry name" value="EspE N-terminal domain-like"/>
    <property type="match status" value="2"/>
</dbReference>
<dbReference type="Gene3D" id="3.30.450.90">
    <property type="match status" value="1"/>
</dbReference>
<evidence type="ECO:0000256" key="2">
    <source>
        <dbReference type="ARBA" id="ARBA00022741"/>
    </source>
</evidence>
<evidence type="ECO:0000256" key="4">
    <source>
        <dbReference type="SAM" id="MobiDB-lite"/>
    </source>
</evidence>
<dbReference type="FunFam" id="3.40.50.300:FF:000398">
    <property type="entry name" value="Type IV pilus assembly ATPase PilB"/>
    <property type="match status" value="1"/>
</dbReference>
<accession>A0A0G0FLX7</accession>
<comment type="caution">
    <text evidence="7">The sequence shown here is derived from an EMBL/GenBank/DDBJ whole genome shotgun (WGS) entry which is preliminary data.</text>
</comment>
<evidence type="ECO:0000256" key="3">
    <source>
        <dbReference type="ARBA" id="ARBA00022840"/>
    </source>
</evidence>
<keyword evidence="3" id="KW-0067">ATP-binding</keyword>
<dbReference type="AlphaFoldDB" id="A0A0G0FLX7"/>
<organism evidence="7 8">
    <name type="scientific">Berkelbacteria bacterium GW2011_GWA1_36_9</name>
    <dbReference type="NCBI Taxonomy" id="1618331"/>
    <lineage>
        <taxon>Bacteria</taxon>
        <taxon>Candidatus Berkelbacteria</taxon>
    </lineage>
</organism>
<dbReference type="Proteomes" id="UP000034508">
    <property type="component" value="Unassembled WGS sequence"/>
</dbReference>
<dbReference type="Pfam" id="PF00437">
    <property type="entry name" value="T2SSE"/>
    <property type="match status" value="1"/>
</dbReference>
<evidence type="ECO:0000313" key="8">
    <source>
        <dbReference type="Proteomes" id="UP000034508"/>
    </source>
</evidence>
<gene>
    <name evidence="7" type="ORF">US31_C0001G0009</name>
</gene>
<dbReference type="GO" id="GO:0005886">
    <property type="term" value="C:plasma membrane"/>
    <property type="evidence" value="ECO:0007669"/>
    <property type="project" value="TreeGrafter"/>
</dbReference>
<protein>
    <submittedName>
        <fullName evidence="7">Type II secretion system protein E</fullName>
    </submittedName>
</protein>
<evidence type="ECO:0000256" key="1">
    <source>
        <dbReference type="ARBA" id="ARBA00006611"/>
    </source>
</evidence>
<feature type="compositionally biased region" description="Pro residues" evidence="4">
    <location>
        <begin position="249"/>
        <end position="261"/>
    </location>
</feature>
<dbReference type="EMBL" id="LBSM01000001">
    <property type="protein sequence ID" value="KKQ18822.1"/>
    <property type="molecule type" value="Genomic_DNA"/>
</dbReference>
<dbReference type="InterPro" id="IPR027417">
    <property type="entry name" value="P-loop_NTPase"/>
</dbReference>
<dbReference type="Gene3D" id="3.40.50.300">
    <property type="entry name" value="P-loop containing nucleotide triphosphate hydrolases"/>
    <property type="match status" value="1"/>
</dbReference>
<feature type="compositionally biased region" description="Basic and acidic residues" evidence="4">
    <location>
        <begin position="262"/>
        <end position="294"/>
    </location>
</feature>
<comment type="similarity">
    <text evidence="1">Belongs to the GSP E family.</text>
</comment>
<dbReference type="PANTHER" id="PTHR30258:SF1">
    <property type="entry name" value="PROTEIN TRANSPORT PROTEIN HOFB HOMOLOG"/>
    <property type="match status" value="1"/>
</dbReference>
<reference evidence="7 8" key="1">
    <citation type="journal article" date="2015" name="Nature">
        <title>rRNA introns, odd ribosomes, and small enigmatic genomes across a large radiation of phyla.</title>
        <authorList>
            <person name="Brown C.T."/>
            <person name="Hug L.A."/>
            <person name="Thomas B.C."/>
            <person name="Sharon I."/>
            <person name="Castelle C.J."/>
            <person name="Singh A."/>
            <person name="Wilkins M.J."/>
            <person name="Williams K.H."/>
            <person name="Banfield J.F."/>
        </authorList>
    </citation>
    <scope>NUCLEOTIDE SEQUENCE [LARGE SCALE GENOMIC DNA]</scope>
</reference>
<dbReference type="InterPro" id="IPR007831">
    <property type="entry name" value="T2SS_GspE_N"/>
</dbReference>
<evidence type="ECO:0000313" key="7">
    <source>
        <dbReference type="EMBL" id="KKQ18822.1"/>
    </source>
</evidence>
<proteinExistence type="inferred from homology"/>
<evidence type="ECO:0000259" key="5">
    <source>
        <dbReference type="Pfam" id="PF00437"/>
    </source>
</evidence>